<dbReference type="InterPro" id="IPR022791">
    <property type="entry name" value="L-PG_synthase/AglD"/>
</dbReference>
<feature type="transmembrane region" description="Helical" evidence="6">
    <location>
        <begin position="53"/>
        <end position="72"/>
    </location>
</feature>
<dbReference type="Pfam" id="PF03706">
    <property type="entry name" value="LPG_synthase_TM"/>
    <property type="match status" value="1"/>
</dbReference>
<evidence type="ECO:0000256" key="3">
    <source>
        <dbReference type="ARBA" id="ARBA00022692"/>
    </source>
</evidence>
<evidence type="ECO:0000313" key="8">
    <source>
        <dbReference type="Proteomes" id="UP000248054"/>
    </source>
</evidence>
<evidence type="ECO:0000256" key="2">
    <source>
        <dbReference type="ARBA" id="ARBA00022475"/>
    </source>
</evidence>
<feature type="transmembrane region" description="Helical" evidence="6">
    <location>
        <begin position="129"/>
        <end position="155"/>
    </location>
</feature>
<proteinExistence type="predicted"/>
<keyword evidence="5 6" id="KW-0472">Membrane</keyword>
<comment type="caution">
    <text evidence="7">The sequence shown here is derived from an EMBL/GenBank/DDBJ whole genome shotgun (WGS) entry which is preliminary data.</text>
</comment>
<accession>A0A2V4Y283</accession>
<reference evidence="7 8" key="1">
    <citation type="submission" date="2018-06" db="EMBL/GenBank/DDBJ databases">
        <title>Genomic Encyclopedia of Type Strains, Phase III (KMG-III): the genomes of soil and plant-associated and newly described type strains.</title>
        <authorList>
            <person name="Whitman W."/>
        </authorList>
    </citation>
    <scope>NUCLEOTIDE SEQUENCE [LARGE SCALE GENOMIC DNA]</scope>
    <source>
        <strain evidence="7 8">CECT 7945</strain>
    </source>
</reference>
<dbReference type="OrthoDB" id="1121314at2"/>
<evidence type="ECO:0000256" key="1">
    <source>
        <dbReference type="ARBA" id="ARBA00004651"/>
    </source>
</evidence>
<name>A0A2V4Y283_9FLAO</name>
<dbReference type="Proteomes" id="UP000248054">
    <property type="component" value="Unassembled WGS sequence"/>
</dbReference>
<evidence type="ECO:0000256" key="6">
    <source>
        <dbReference type="SAM" id="Phobius"/>
    </source>
</evidence>
<feature type="transmembrane region" description="Helical" evidence="6">
    <location>
        <begin position="167"/>
        <end position="185"/>
    </location>
</feature>
<keyword evidence="3 6" id="KW-0812">Transmembrane</keyword>
<feature type="transmembrane region" description="Helical" evidence="6">
    <location>
        <begin position="240"/>
        <end position="257"/>
    </location>
</feature>
<dbReference type="GO" id="GO:0005886">
    <property type="term" value="C:plasma membrane"/>
    <property type="evidence" value="ECO:0007669"/>
    <property type="project" value="UniProtKB-SubCell"/>
</dbReference>
<organism evidence="7 8">
    <name type="scientific">Winogradskyella epiphytica</name>
    <dbReference type="NCBI Taxonomy" id="262005"/>
    <lineage>
        <taxon>Bacteria</taxon>
        <taxon>Pseudomonadati</taxon>
        <taxon>Bacteroidota</taxon>
        <taxon>Flavobacteriia</taxon>
        <taxon>Flavobacteriales</taxon>
        <taxon>Flavobacteriaceae</taxon>
        <taxon>Winogradskyella</taxon>
    </lineage>
</organism>
<keyword evidence="4 6" id="KW-1133">Transmembrane helix</keyword>
<keyword evidence="8" id="KW-1185">Reference proteome</keyword>
<protein>
    <submittedName>
        <fullName evidence="7">Lysylphosphatidylglycerol synthase-like protein</fullName>
    </submittedName>
</protein>
<feature type="transmembrane region" description="Helical" evidence="6">
    <location>
        <begin position="214"/>
        <end position="234"/>
    </location>
</feature>
<dbReference type="AlphaFoldDB" id="A0A2V4Y283"/>
<gene>
    <name evidence="7" type="ORF">DFQ11_101404</name>
</gene>
<evidence type="ECO:0000256" key="4">
    <source>
        <dbReference type="ARBA" id="ARBA00022989"/>
    </source>
</evidence>
<feature type="transmembrane region" description="Helical" evidence="6">
    <location>
        <begin position="288"/>
        <end position="313"/>
    </location>
</feature>
<sequence length="322" mass="36556">MPLDVTYKSKQFLFVLIKISIVVCAFYFIYAKIAKNDTLKVSSFLSFLNQNDAFSPKLILILLLLSIFNWYFEILKWQHLVKTIMPISFVSALEQSLGSLTASLITPNRIGDYGAKAIYFRKGFRTKIVLLNLLGNLAQMSITLIFGVIGLLLLIQRYALDVNFSKLILLFVTLIAIGFITWLATKHRLINIKGQTLSTVIDFVKHIPLKRHGLILLLSLLRYAIFSFQFYFLLGLFGVNMSYFEAMIIISSMYLLASIVPSISLFDVVVKGSVAVFLFSYVEVNELVILSITTLMWLFNFVIPSLFGSYFVLNFKLPKAVA</sequence>
<evidence type="ECO:0000313" key="7">
    <source>
        <dbReference type="EMBL" id="PYE82974.1"/>
    </source>
</evidence>
<evidence type="ECO:0000256" key="5">
    <source>
        <dbReference type="ARBA" id="ARBA00023136"/>
    </source>
</evidence>
<comment type="subcellular location">
    <subcellularLocation>
        <location evidence="1">Cell membrane</location>
        <topology evidence="1">Multi-pass membrane protein</topology>
    </subcellularLocation>
</comment>
<dbReference type="EMBL" id="QJTD01000001">
    <property type="protein sequence ID" value="PYE82974.1"/>
    <property type="molecule type" value="Genomic_DNA"/>
</dbReference>
<feature type="transmembrane region" description="Helical" evidence="6">
    <location>
        <begin position="12"/>
        <end position="33"/>
    </location>
</feature>
<keyword evidence="2" id="KW-1003">Cell membrane</keyword>
<dbReference type="RefSeq" id="WP_110473931.1">
    <property type="nucleotide sequence ID" value="NZ_QJTD01000001.1"/>
</dbReference>